<protein>
    <submittedName>
        <fullName evidence="1">Uncharacterized protein</fullName>
    </submittedName>
</protein>
<name>E1EXH3_GIAIA</name>
<evidence type="ECO:0000313" key="2">
    <source>
        <dbReference type="Proteomes" id="UP000008974"/>
    </source>
</evidence>
<dbReference type="AlphaFoldDB" id="E1EXH3"/>
<proteinExistence type="predicted"/>
<dbReference type="OMA" id="SHQVERC"/>
<dbReference type="VEuPathDB" id="GiardiaDB:GLP15_1578"/>
<accession>E1EXH3</accession>
<evidence type="ECO:0000313" key="1">
    <source>
        <dbReference type="EMBL" id="EFO65060.1"/>
    </source>
</evidence>
<organism evidence="1 2">
    <name type="scientific">Giardia intestinalis (strain P15)</name>
    <name type="common">Giardia lamblia</name>
    <dbReference type="NCBI Taxonomy" id="658858"/>
    <lineage>
        <taxon>Eukaryota</taxon>
        <taxon>Metamonada</taxon>
        <taxon>Diplomonadida</taxon>
        <taxon>Hexamitidae</taxon>
        <taxon>Giardiinae</taxon>
        <taxon>Giardia</taxon>
    </lineage>
</organism>
<dbReference type="Proteomes" id="UP000008974">
    <property type="component" value="Unassembled WGS sequence"/>
</dbReference>
<sequence length="216" mass="24346">MDPSIIVPESDIDCVLLIADNLVKLSSHIYNTLIRRVSILYPTPIGILHIWPRPVHKRISALLYRALKVSHTLTFKIQAVTTDTLLESLFDVSIGVTRAPRRPPDPGRKIETVLQNTIMCGIYQFFSLCVKRLSHQVERCLREGVTFTSFTVMATAGGKCVFPVQTTMLTSGSREPVATTGHPMASTRPPSEEILFTKSLIFYDPRFSVSFLLRWR</sequence>
<comment type="caution">
    <text evidence="1">The sequence shown here is derived from an EMBL/GenBank/DDBJ whole genome shotgun (WGS) entry which is preliminary data.</text>
</comment>
<dbReference type="EMBL" id="ACVC01000048">
    <property type="protein sequence ID" value="EFO65060.1"/>
    <property type="molecule type" value="Genomic_DNA"/>
</dbReference>
<gene>
    <name evidence="1" type="ORF">GLP15_1578</name>
</gene>
<reference evidence="1 2" key="1">
    <citation type="journal article" date="2010" name="BMC Genomics">
        <title>Genome analysis and comparative genomics of a Giardia intestinalis assemblage E isolate.</title>
        <authorList>
            <person name="Jerlstrom-Hultqvist J."/>
            <person name="Franzen O."/>
            <person name="Ankarklev J."/>
            <person name="Xu F."/>
            <person name="Nohynkova E."/>
            <person name="Andersson J.O."/>
            <person name="Svard S.G."/>
            <person name="Andersson B."/>
        </authorList>
    </citation>
    <scope>NUCLEOTIDE SEQUENCE [LARGE SCALE GENOMIC DNA]</scope>
    <source>
        <strain evidence="1 2">P15</strain>
    </source>
</reference>
<dbReference type="OrthoDB" id="10250407at2759"/>